<name>A0AAX6MFY0_9PEZI</name>
<protein>
    <recommendedName>
        <fullName evidence="3">TauD/TfdA-like domain-containing protein</fullName>
    </recommendedName>
</protein>
<feature type="region of interest" description="Disordered" evidence="2">
    <location>
        <begin position="1"/>
        <end position="57"/>
    </location>
</feature>
<feature type="compositionally biased region" description="Basic and acidic residues" evidence="2">
    <location>
        <begin position="20"/>
        <end position="37"/>
    </location>
</feature>
<dbReference type="PANTHER" id="PTHR10696:SF54">
    <property type="entry name" value="FAMILY OXIDOREDUCTASE, PUTATIVE (AFU_ORTHOLOGUE AFUA_4G13850)-RELATED"/>
    <property type="match status" value="1"/>
</dbReference>
<accession>A0AAX6MFY0</accession>
<dbReference type="InterPro" id="IPR042098">
    <property type="entry name" value="TauD-like_sf"/>
</dbReference>
<reference evidence="4 5" key="1">
    <citation type="journal article" date="2024" name="Front Chem Biol">
        <title>Unveiling the potential of Daldinia eschscholtzii MFLUCC 19-0629 through bioactivity and bioinformatics studies for enhanced sustainable agriculture production.</title>
        <authorList>
            <person name="Brooks S."/>
            <person name="Weaver J.A."/>
            <person name="Klomchit A."/>
            <person name="Alharthi S.A."/>
            <person name="Onlamun T."/>
            <person name="Nurani R."/>
            <person name="Vong T.K."/>
            <person name="Alberti F."/>
            <person name="Greco C."/>
        </authorList>
    </citation>
    <scope>NUCLEOTIDE SEQUENCE [LARGE SCALE GENOMIC DNA]</scope>
    <source>
        <strain evidence="4">MFLUCC 19-0629</strain>
    </source>
</reference>
<proteinExistence type="predicted"/>
<comment type="caution">
    <text evidence="4">The sequence shown here is derived from an EMBL/GenBank/DDBJ whole genome shotgun (WGS) entry which is preliminary data.</text>
</comment>
<dbReference type="GO" id="GO:0016491">
    <property type="term" value="F:oxidoreductase activity"/>
    <property type="evidence" value="ECO:0007669"/>
    <property type="project" value="UniProtKB-KW"/>
</dbReference>
<dbReference type="Proteomes" id="UP001369815">
    <property type="component" value="Unassembled WGS sequence"/>
</dbReference>
<keyword evidence="1" id="KW-0560">Oxidoreductase</keyword>
<dbReference type="PANTHER" id="PTHR10696">
    <property type="entry name" value="GAMMA-BUTYROBETAINE HYDROXYLASE-RELATED"/>
    <property type="match status" value="1"/>
</dbReference>
<evidence type="ECO:0000313" key="4">
    <source>
        <dbReference type="EMBL" id="KAK6951529.1"/>
    </source>
</evidence>
<dbReference type="AlphaFoldDB" id="A0AAX6MFY0"/>
<sequence>MTTHIALRTPESPVSPQPRTHREEHCLAADVMSRQEDGNSQPPRNYPTHIDGPTKWSGQDSNEDFVVNIHNSGVAEAEKGLELFHEHELDGDEITPQCFPLPSLRNKLEECALEVHRGRGLCIIRGLKPEKYSIEDNIVLFLGISSYIGDKRGIQNSKGDVLSHVTESKSWTVPKEKRHGIHTNYSLPFHTDMGCEILSIQVRDQANEGGCTCVASIAAIYNDLVLTKPWVLHALAKHDWPIQASFRRETPFVLCPLIEYHAGNLCVSMDPARIGPHPSYRNDSTPELTPEQREALVVLQETACKHQIRLATEPGDLLFINNLALLHGREAYLDSNTSSRHLVRLWLRNTQLGWAIPPSMNMPWDAAFGERASKVINRYYPIMPMPNYIECKYSSGTAAFVADDNFDEWSSSVSRGEGDDGGPQLEENA</sequence>
<dbReference type="InterPro" id="IPR050411">
    <property type="entry name" value="AlphaKG_dependent_hydroxylases"/>
</dbReference>
<dbReference type="InterPro" id="IPR003819">
    <property type="entry name" value="TauD/TfdA-like"/>
</dbReference>
<dbReference type="EMBL" id="JBANMG010000006">
    <property type="protein sequence ID" value="KAK6951529.1"/>
    <property type="molecule type" value="Genomic_DNA"/>
</dbReference>
<evidence type="ECO:0000256" key="2">
    <source>
        <dbReference type="SAM" id="MobiDB-lite"/>
    </source>
</evidence>
<evidence type="ECO:0000313" key="5">
    <source>
        <dbReference type="Proteomes" id="UP001369815"/>
    </source>
</evidence>
<dbReference type="Gene3D" id="3.60.130.10">
    <property type="entry name" value="Clavaminate synthase-like"/>
    <property type="match status" value="1"/>
</dbReference>
<keyword evidence="5" id="KW-1185">Reference proteome</keyword>
<evidence type="ECO:0000256" key="1">
    <source>
        <dbReference type="ARBA" id="ARBA00023002"/>
    </source>
</evidence>
<dbReference type="SUPFAM" id="SSF51197">
    <property type="entry name" value="Clavaminate synthase-like"/>
    <property type="match status" value="1"/>
</dbReference>
<evidence type="ECO:0000259" key="3">
    <source>
        <dbReference type="Pfam" id="PF02668"/>
    </source>
</evidence>
<dbReference type="Pfam" id="PF02668">
    <property type="entry name" value="TauD"/>
    <property type="match status" value="1"/>
</dbReference>
<feature type="domain" description="TauD/TfdA-like" evidence="3">
    <location>
        <begin position="99"/>
        <end position="346"/>
    </location>
</feature>
<gene>
    <name evidence="4" type="ORF">Daesc_006050</name>
</gene>
<feature type="region of interest" description="Disordered" evidence="2">
    <location>
        <begin position="410"/>
        <end position="429"/>
    </location>
</feature>
<organism evidence="4 5">
    <name type="scientific">Daldinia eschscholtzii</name>
    <dbReference type="NCBI Taxonomy" id="292717"/>
    <lineage>
        <taxon>Eukaryota</taxon>
        <taxon>Fungi</taxon>
        <taxon>Dikarya</taxon>
        <taxon>Ascomycota</taxon>
        <taxon>Pezizomycotina</taxon>
        <taxon>Sordariomycetes</taxon>
        <taxon>Xylariomycetidae</taxon>
        <taxon>Xylariales</taxon>
        <taxon>Hypoxylaceae</taxon>
        <taxon>Daldinia</taxon>
    </lineage>
</organism>